<feature type="transmembrane region" description="Helical" evidence="12">
    <location>
        <begin position="172"/>
        <end position="192"/>
    </location>
</feature>
<evidence type="ECO:0000256" key="12">
    <source>
        <dbReference type="SAM" id="Phobius"/>
    </source>
</evidence>
<keyword evidence="6 12" id="KW-0812">Transmembrane</keyword>
<feature type="transmembrane region" description="Helical" evidence="12">
    <location>
        <begin position="319"/>
        <end position="338"/>
    </location>
</feature>
<evidence type="ECO:0000256" key="5">
    <source>
        <dbReference type="ARBA" id="ARBA00022475"/>
    </source>
</evidence>
<dbReference type="InterPro" id="IPR018422">
    <property type="entry name" value="Cation/H_exchanger_CPA1"/>
</dbReference>
<evidence type="ECO:0000256" key="9">
    <source>
        <dbReference type="ARBA" id="ARBA00023065"/>
    </source>
</evidence>
<dbReference type="EMBL" id="JAVRHQ010000001">
    <property type="protein sequence ID" value="MDT0641418.1"/>
    <property type="molecule type" value="Genomic_DNA"/>
</dbReference>
<comment type="caution">
    <text evidence="14">The sequence shown here is derived from an EMBL/GenBank/DDBJ whole genome shotgun (WGS) entry which is preliminary data.</text>
</comment>
<evidence type="ECO:0000313" key="14">
    <source>
        <dbReference type="EMBL" id="MDT0641418.1"/>
    </source>
</evidence>
<feature type="transmembrane region" description="Helical" evidence="12">
    <location>
        <begin position="31"/>
        <end position="50"/>
    </location>
</feature>
<dbReference type="InterPro" id="IPR038770">
    <property type="entry name" value="Na+/solute_symporter_sf"/>
</dbReference>
<evidence type="ECO:0000256" key="4">
    <source>
        <dbReference type="ARBA" id="ARBA00022449"/>
    </source>
</evidence>
<evidence type="ECO:0000256" key="8">
    <source>
        <dbReference type="ARBA" id="ARBA00023053"/>
    </source>
</evidence>
<keyword evidence="15" id="KW-1185">Reference proteome</keyword>
<dbReference type="Proteomes" id="UP001262889">
    <property type="component" value="Unassembled WGS sequence"/>
</dbReference>
<feature type="transmembrane region" description="Helical" evidence="12">
    <location>
        <begin position="70"/>
        <end position="87"/>
    </location>
</feature>
<accession>A0ABU3C521</accession>
<keyword evidence="11" id="KW-0739">Sodium transport</keyword>
<feature type="transmembrane region" description="Helical" evidence="12">
    <location>
        <begin position="99"/>
        <end position="119"/>
    </location>
</feature>
<feature type="transmembrane region" description="Helical" evidence="12">
    <location>
        <begin position="6"/>
        <end position="24"/>
    </location>
</feature>
<feature type="transmembrane region" description="Helical" evidence="12">
    <location>
        <begin position="235"/>
        <end position="254"/>
    </location>
</feature>
<proteinExistence type="inferred from homology"/>
<comment type="subcellular location">
    <subcellularLocation>
        <location evidence="1">Cell membrane</location>
        <topology evidence="1">Multi-pass membrane protein</topology>
    </subcellularLocation>
</comment>
<dbReference type="RefSeq" id="WP_311533069.1">
    <property type="nucleotide sequence ID" value="NZ_JAVRHQ010000001.1"/>
</dbReference>
<feature type="domain" description="Cation/H+ exchanger transmembrane" evidence="13">
    <location>
        <begin position="13"/>
        <end position="408"/>
    </location>
</feature>
<sequence length="423" mass="46614">MGYFYISTIIVFLAAIFGYFNTRFLKLPNTIGLMLITIVFSLGTFGLSYFDDTILNAEEYVIQQIDFRKIVLDFMLGFILFAGGLHTDLNKLKMQRWPVIVFATVGVLISTFLVGILIYYLLNLFLGLDLNYLNCLLFGALISPTDPIAVLGILRKAGIDKKLEIKIVGESLFNDGIGIVIFLTLFNTVSMGGEGSGVWQILKLFGQEAVGGVALGLSLGWLTHKVMQTIDDYNIEVILTLATVMVGSAIAQQLQLSAPLALATAGLFVGRETVRIGAMSDRTENYVDKFWELIDILFNTILFVLIGMEILVLTVKGEYFLAGAIAIPVVLICRYLSLLGPVNIFEKGFAFFPTNIRIMTWGGLRGGISIALALGLTEEMHRDLFLVMTYCVVVFAIIVQGLTVHNFVKSDKNEAEKEVSTAS</sequence>
<feature type="transmembrane region" description="Helical" evidence="12">
    <location>
        <begin position="204"/>
        <end position="223"/>
    </location>
</feature>
<keyword evidence="9" id="KW-0406">Ion transport</keyword>
<evidence type="ECO:0000256" key="11">
    <source>
        <dbReference type="ARBA" id="ARBA00023201"/>
    </source>
</evidence>
<dbReference type="Gene3D" id="1.20.1530.20">
    <property type="match status" value="1"/>
</dbReference>
<dbReference type="PANTHER" id="PTHR10110:SF195">
    <property type="entry name" value="NA(+)_H(+) ANTIPORTER NHAS2"/>
    <property type="match status" value="1"/>
</dbReference>
<dbReference type="Pfam" id="PF00999">
    <property type="entry name" value="Na_H_Exchanger"/>
    <property type="match status" value="1"/>
</dbReference>
<feature type="transmembrane region" description="Helical" evidence="12">
    <location>
        <begin position="131"/>
        <end position="151"/>
    </location>
</feature>
<evidence type="ECO:0000256" key="2">
    <source>
        <dbReference type="ARBA" id="ARBA00007367"/>
    </source>
</evidence>
<reference evidence="14 15" key="1">
    <citation type="submission" date="2023-09" db="EMBL/GenBank/DDBJ databases">
        <authorList>
            <person name="Rey-Velasco X."/>
        </authorList>
    </citation>
    <scope>NUCLEOTIDE SEQUENCE [LARGE SCALE GENOMIC DNA]</scope>
    <source>
        <strain evidence="14 15">F363</strain>
    </source>
</reference>
<feature type="transmembrane region" description="Helical" evidence="12">
    <location>
        <begin position="358"/>
        <end position="377"/>
    </location>
</feature>
<keyword evidence="7 12" id="KW-1133">Transmembrane helix</keyword>
<keyword evidence="8" id="KW-0915">Sodium</keyword>
<organism evidence="14 15">
    <name type="scientific">Autumnicola tepida</name>
    <dbReference type="NCBI Taxonomy" id="3075595"/>
    <lineage>
        <taxon>Bacteria</taxon>
        <taxon>Pseudomonadati</taxon>
        <taxon>Bacteroidota</taxon>
        <taxon>Flavobacteriia</taxon>
        <taxon>Flavobacteriales</taxon>
        <taxon>Flavobacteriaceae</taxon>
        <taxon>Autumnicola</taxon>
    </lineage>
</organism>
<dbReference type="InterPro" id="IPR006153">
    <property type="entry name" value="Cation/H_exchanger_TM"/>
</dbReference>
<protein>
    <submittedName>
        <fullName evidence="14">Sodium:proton antiporter</fullName>
    </submittedName>
</protein>
<evidence type="ECO:0000256" key="10">
    <source>
        <dbReference type="ARBA" id="ARBA00023136"/>
    </source>
</evidence>
<keyword evidence="3" id="KW-0813">Transport</keyword>
<gene>
    <name evidence="14" type="ORF">RM553_01110</name>
</gene>
<name>A0ABU3C521_9FLAO</name>
<keyword evidence="10 12" id="KW-0472">Membrane</keyword>
<evidence type="ECO:0000256" key="1">
    <source>
        <dbReference type="ARBA" id="ARBA00004651"/>
    </source>
</evidence>
<keyword evidence="5" id="KW-1003">Cell membrane</keyword>
<evidence type="ECO:0000313" key="15">
    <source>
        <dbReference type="Proteomes" id="UP001262889"/>
    </source>
</evidence>
<keyword evidence="4" id="KW-0050">Antiport</keyword>
<evidence type="ECO:0000256" key="7">
    <source>
        <dbReference type="ARBA" id="ARBA00022989"/>
    </source>
</evidence>
<comment type="similarity">
    <text evidence="2">Belongs to the monovalent cation:proton antiporter 1 (CPA1) transporter (TC 2.A.36) family.</text>
</comment>
<feature type="transmembrane region" description="Helical" evidence="12">
    <location>
        <begin position="384"/>
        <end position="403"/>
    </location>
</feature>
<dbReference type="PANTHER" id="PTHR10110">
    <property type="entry name" value="SODIUM/HYDROGEN EXCHANGER"/>
    <property type="match status" value="1"/>
</dbReference>
<evidence type="ECO:0000259" key="13">
    <source>
        <dbReference type="Pfam" id="PF00999"/>
    </source>
</evidence>
<evidence type="ECO:0000256" key="6">
    <source>
        <dbReference type="ARBA" id="ARBA00022692"/>
    </source>
</evidence>
<evidence type="ECO:0000256" key="3">
    <source>
        <dbReference type="ARBA" id="ARBA00022448"/>
    </source>
</evidence>
<feature type="transmembrane region" description="Helical" evidence="12">
    <location>
        <begin position="290"/>
        <end position="312"/>
    </location>
</feature>